<keyword evidence="11 14" id="KW-0472">Membrane</keyword>
<dbReference type="SMART" id="SM00184">
    <property type="entry name" value="RING"/>
    <property type="match status" value="1"/>
</dbReference>
<dbReference type="PROSITE" id="PS50089">
    <property type="entry name" value="ZF_RING_2"/>
    <property type="match status" value="1"/>
</dbReference>
<dbReference type="AlphaFoldDB" id="A0AAV9BMJ2"/>
<feature type="transmembrane region" description="Helical" evidence="14">
    <location>
        <begin position="72"/>
        <end position="91"/>
    </location>
</feature>
<keyword evidence="5 14" id="KW-0812">Transmembrane</keyword>
<keyword evidence="6" id="KW-0479">Metal-binding</keyword>
<proteinExistence type="predicted"/>
<keyword evidence="9" id="KW-0862">Zinc</keyword>
<dbReference type="GO" id="GO:0008270">
    <property type="term" value="F:zinc ion binding"/>
    <property type="evidence" value="ECO:0007669"/>
    <property type="project" value="UniProtKB-KW"/>
</dbReference>
<comment type="caution">
    <text evidence="16">The sequence shown here is derived from an EMBL/GenBank/DDBJ whole genome shotgun (WGS) entry which is preliminary data.</text>
</comment>
<dbReference type="SUPFAM" id="SSF57850">
    <property type="entry name" value="RING/U-box"/>
    <property type="match status" value="1"/>
</dbReference>
<dbReference type="PANTHER" id="PTHR45977">
    <property type="entry name" value="TARGET OF ERK KINASE MPK-1"/>
    <property type="match status" value="1"/>
</dbReference>
<evidence type="ECO:0000256" key="3">
    <source>
        <dbReference type="ARBA" id="ARBA00012483"/>
    </source>
</evidence>
<keyword evidence="10 14" id="KW-1133">Transmembrane helix</keyword>
<dbReference type="GO" id="GO:0006511">
    <property type="term" value="P:ubiquitin-dependent protein catabolic process"/>
    <property type="evidence" value="ECO:0007669"/>
    <property type="project" value="TreeGrafter"/>
</dbReference>
<dbReference type="Pfam" id="PF13639">
    <property type="entry name" value="zf-RING_2"/>
    <property type="match status" value="1"/>
</dbReference>
<feature type="region of interest" description="Disordered" evidence="13">
    <location>
        <begin position="136"/>
        <end position="157"/>
    </location>
</feature>
<name>A0AAV9BMJ2_ACOGR</name>
<feature type="domain" description="RING-type" evidence="15">
    <location>
        <begin position="306"/>
        <end position="347"/>
    </location>
</feature>
<evidence type="ECO:0000256" key="7">
    <source>
        <dbReference type="ARBA" id="ARBA00022771"/>
    </source>
</evidence>
<evidence type="ECO:0000256" key="6">
    <source>
        <dbReference type="ARBA" id="ARBA00022723"/>
    </source>
</evidence>
<evidence type="ECO:0000313" key="17">
    <source>
        <dbReference type="Proteomes" id="UP001179952"/>
    </source>
</evidence>
<reference evidence="16" key="1">
    <citation type="journal article" date="2023" name="Nat. Commun.">
        <title>Diploid and tetraploid genomes of Acorus and the evolution of monocots.</title>
        <authorList>
            <person name="Ma L."/>
            <person name="Liu K.W."/>
            <person name="Li Z."/>
            <person name="Hsiao Y.Y."/>
            <person name="Qi Y."/>
            <person name="Fu T."/>
            <person name="Tang G.D."/>
            <person name="Zhang D."/>
            <person name="Sun W.H."/>
            <person name="Liu D.K."/>
            <person name="Li Y."/>
            <person name="Chen G.Z."/>
            <person name="Liu X.D."/>
            <person name="Liao X.Y."/>
            <person name="Jiang Y.T."/>
            <person name="Yu X."/>
            <person name="Hao Y."/>
            <person name="Huang J."/>
            <person name="Zhao X.W."/>
            <person name="Ke S."/>
            <person name="Chen Y.Y."/>
            <person name="Wu W.L."/>
            <person name="Hsu J.L."/>
            <person name="Lin Y.F."/>
            <person name="Huang M.D."/>
            <person name="Li C.Y."/>
            <person name="Huang L."/>
            <person name="Wang Z.W."/>
            <person name="Zhao X."/>
            <person name="Zhong W.Y."/>
            <person name="Peng D.H."/>
            <person name="Ahmad S."/>
            <person name="Lan S."/>
            <person name="Zhang J.S."/>
            <person name="Tsai W.C."/>
            <person name="Van de Peer Y."/>
            <person name="Liu Z.J."/>
        </authorList>
    </citation>
    <scope>NUCLEOTIDE SEQUENCE</scope>
    <source>
        <strain evidence="16">SCP</strain>
    </source>
</reference>
<evidence type="ECO:0000256" key="8">
    <source>
        <dbReference type="ARBA" id="ARBA00022786"/>
    </source>
</evidence>
<dbReference type="GO" id="GO:0061630">
    <property type="term" value="F:ubiquitin protein ligase activity"/>
    <property type="evidence" value="ECO:0007669"/>
    <property type="project" value="UniProtKB-EC"/>
</dbReference>
<evidence type="ECO:0000256" key="10">
    <source>
        <dbReference type="ARBA" id="ARBA00022989"/>
    </source>
</evidence>
<dbReference type="EC" id="2.3.2.27" evidence="3"/>
<keyword evidence="17" id="KW-1185">Reference proteome</keyword>
<keyword evidence="4" id="KW-0808">Transferase</keyword>
<dbReference type="InterPro" id="IPR001841">
    <property type="entry name" value="Znf_RING"/>
</dbReference>
<dbReference type="FunFam" id="3.30.40.10:FF:000391">
    <property type="entry name" value="E3 ubiquitin protein ligase RIE1"/>
    <property type="match status" value="1"/>
</dbReference>
<sequence>MEETATTPPATIGGTSEPLLARYPTPAVGANRLAAMIGRASGRGRGPQTLVRETAALHLDERRVEWGSSKPVVVLDVLWNLSFAAAAVVVLSLSTREKPVTPIRFWICVYALQCLVHVCLVWIKYRWRIGPRRSGGGGGLGGTDVEANESGEDGEDGQGLFRDTSSFAKRCESVNTMASFLWWIVGFYWMVSGGEALLQNAPRLYWLAMVFLTFDVVFTILCVALACVIGIALCCCLPCIIGILYALADQEGASDADISMLPRYKFSRSSKDSRKEMTETGLMIPIATNNGFLAEERVISLEDAECCICLSHYEDGVEIHALPCNHHFHSSCIIKWLRINATCPLCKYNILKGYDRA</sequence>
<evidence type="ECO:0000256" key="13">
    <source>
        <dbReference type="SAM" id="MobiDB-lite"/>
    </source>
</evidence>
<keyword evidence="7 12" id="KW-0863">Zinc-finger</keyword>
<dbReference type="GO" id="GO:0000325">
    <property type="term" value="C:plant-type vacuole"/>
    <property type="evidence" value="ECO:0007669"/>
    <property type="project" value="TreeGrafter"/>
</dbReference>
<keyword evidence="8" id="KW-0833">Ubl conjugation pathway</keyword>
<evidence type="ECO:0000256" key="1">
    <source>
        <dbReference type="ARBA" id="ARBA00000900"/>
    </source>
</evidence>
<dbReference type="Proteomes" id="UP001179952">
    <property type="component" value="Unassembled WGS sequence"/>
</dbReference>
<evidence type="ECO:0000256" key="4">
    <source>
        <dbReference type="ARBA" id="ARBA00022679"/>
    </source>
</evidence>
<dbReference type="GO" id="GO:0016567">
    <property type="term" value="P:protein ubiquitination"/>
    <property type="evidence" value="ECO:0007669"/>
    <property type="project" value="TreeGrafter"/>
</dbReference>
<evidence type="ECO:0000256" key="14">
    <source>
        <dbReference type="SAM" id="Phobius"/>
    </source>
</evidence>
<feature type="transmembrane region" description="Helical" evidence="14">
    <location>
        <begin position="174"/>
        <end position="191"/>
    </location>
</feature>
<evidence type="ECO:0000256" key="5">
    <source>
        <dbReference type="ARBA" id="ARBA00022692"/>
    </source>
</evidence>
<reference evidence="16" key="2">
    <citation type="submission" date="2023-06" db="EMBL/GenBank/DDBJ databases">
        <authorList>
            <person name="Ma L."/>
            <person name="Liu K.-W."/>
            <person name="Li Z."/>
            <person name="Hsiao Y.-Y."/>
            <person name="Qi Y."/>
            <person name="Fu T."/>
            <person name="Tang G."/>
            <person name="Zhang D."/>
            <person name="Sun W.-H."/>
            <person name="Liu D.-K."/>
            <person name="Li Y."/>
            <person name="Chen G.-Z."/>
            <person name="Liu X.-D."/>
            <person name="Liao X.-Y."/>
            <person name="Jiang Y.-T."/>
            <person name="Yu X."/>
            <person name="Hao Y."/>
            <person name="Huang J."/>
            <person name="Zhao X.-W."/>
            <person name="Ke S."/>
            <person name="Chen Y.-Y."/>
            <person name="Wu W.-L."/>
            <person name="Hsu J.-L."/>
            <person name="Lin Y.-F."/>
            <person name="Huang M.-D."/>
            <person name="Li C.-Y."/>
            <person name="Huang L."/>
            <person name="Wang Z.-W."/>
            <person name="Zhao X."/>
            <person name="Zhong W.-Y."/>
            <person name="Peng D.-H."/>
            <person name="Ahmad S."/>
            <person name="Lan S."/>
            <person name="Zhang J.-S."/>
            <person name="Tsai W.-C."/>
            <person name="Van De Peer Y."/>
            <person name="Liu Z.-J."/>
        </authorList>
    </citation>
    <scope>NUCLEOTIDE SEQUENCE</scope>
    <source>
        <strain evidence="16">SCP</strain>
        <tissue evidence="16">Leaves</tissue>
    </source>
</reference>
<evidence type="ECO:0000256" key="2">
    <source>
        <dbReference type="ARBA" id="ARBA00004141"/>
    </source>
</evidence>
<dbReference type="PANTHER" id="PTHR45977:SF11">
    <property type="entry name" value="E3 UBIQUITIN PROTEIN LIGASE RIE1"/>
    <property type="match status" value="1"/>
</dbReference>
<dbReference type="Gene3D" id="3.30.40.10">
    <property type="entry name" value="Zinc/RING finger domain, C3HC4 (zinc finger)"/>
    <property type="match status" value="1"/>
</dbReference>
<comment type="subcellular location">
    <subcellularLocation>
        <location evidence="2">Membrane</location>
        <topology evidence="2">Multi-pass membrane protein</topology>
    </subcellularLocation>
</comment>
<dbReference type="InterPro" id="IPR013083">
    <property type="entry name" value="Znf_RING/FYVE/PHD"/>
</dbReference>
<accession>A0AAV9BMJ2</accession>
<evidence type="ECO:0000256" key="9">
    <source>
        <dbReference type="ARBA" id="ARBA00022833"/>
    </source>
</evidence>
<evidence type="ECO:0000313" key="16">
    <source>
        <dbReference type="EMBL" id="KAK1277623.1"/>
    </source>
</evidence>
<evidence type="ECO:0000256" key="11">
    <source>
        <dbReference type="ARBA" id="ARBA00023136"/>
    </source>
</evidence>
<evidence type="ECO:0000256" key="12">
    <source>
        <dbReference type="PROSITE-ProRule" id="PRU00175"/>
    </source>
</evidence>
<protein>
    <recommendedName>
        <fullName evidence="3">RING-type E3 ubiquitin transferase</fullName>
        <ecNumber evidence="3">2.3.2.27</ecNumber>
    </recommendedName>
</protein>
<feature type="compositionally biased region" description="Acidic residues" evidence="13">
    <location>
        <begin position="146"/>
        <end position="156"/>
    </location>
</feature>
<dbReference type="GO" id="GO:0016020">
    <property type="term" value="C:membrane"/>
    <property type="evidence" value="ECO:0007669"/>
    <property type="project" value="UniProtKB-SubCell"/>
</dbReference>
<dbReference type="CDD" id="cd16454">
    <property type="entry name" value="RING-H2_PA-TM-RING"/>
    <property type="match status" value="1"/>
</dbReference>
<comment type="catalytic activity">
    <reaction evidence="1">
        <text>S-ubiquitinyl-[E2 ubiquitin-conjugating enzyme]-L-cysteine + [acceptor protein]-L-lysine = [E2 ubiquitin-conjugating enzyme]-L-cysteine + N(6)-ubiquitinyl-[acceptor protein]-L-lysine.</text>
        <dbReference type="EC" id="2.3.2.27"/>
    </reaction>
</comment>
<dbReference type="EMBL" id="JAUJYN010000002">
    <property type="protein sequence ID" value="KAK1277623.1"/>
    <property type="molecule type" value="Genomic_DNA"/>
</dbReference>
<feature type="transmembrane region" description="Helical" evidence="14">
    <location>
        <begin position="228"/>
        <end position="248"/>
    </location>
</feature>
<evidence type="ECO:0000259" key="15">
    <source>
        <dbReference type="PROSITE" id="PS50089"/>
    </source>
</evidence>
<organism evidence="16 17">
    <name type="scientific">Acorus gramineus</name>
    <name type="common">Dwarf sweet flag</name>
    <dbReference type="NCBI Taxonomy" id="55184"/>
    <lineage>
        <taxon>Eukaryota</taxon>
        <taxon>Viridiplantae</taxon>
        <taxon>Streptophyta</taxon>
        <taxon>Embryophyta</taxon>
        <taxon>Tracheophyta</taxon>
        <taxon>Spermatophyta</taxon>
        <taxon>Magnoliopsida</taxon>
        <taxon>Liliopsida</taxon>
        <taxon>Acoraceae</taxon>
        <taxon>Acorus</taxon>
    </lineage>
</organism>
<gene>
    <name evidence="16" type="ORF">QJS04_geneDACA018798</name>
</gene>
<feature type="transmembrane region" description="Helical" evidence="14">
    <location>
        <begin position="103"/>
        <end position="123"/>
    </location>
</feature>